<accession>E2BNG3</accession>
<sequence length="222" mass="22472">MEATNGTIEHDFHNTLMPINGSHSGSSGRSTPNGGDPAPGKLFVGGLSWQTSSEKLKEYFGMFGTVTDVLIMKDPVTQPSALALGKRVVLGALGGRPAPQPPLPVAAASQIVAAQAQAQVQAAAAAAAAAQVQNAVAGYSKLFAGGYPALSAYRYAPYPIPAAPGRGGYRPATAFCTCAAAAAAAAAAAPGNPYQGYSLTNVDMSSFQGVDWGSVYGMGMYV</sequence>
<dbReference type="InterPro" id="IPR000504">
    <property type="entry name" value="RRM_dom"/>
</dbReference>
<dbReference type="AlphaFoldDB" id="E2BNG3"/>
<evidence type="ECO:0000256" key="2">
    <source>
        <dbReference type="ARBA" id="ARBA00022884"/>
    </source>
</evidence>
<evidence type="ECO:0000256" key="4">
    <source>
        <dbReference type="SAM" id="MobiDB-lite"/>
    </source>
</evidence>
<evidence type="ECO:0000259" key="5">
    <source>
        <dbReference type="PROSITE" id="PS50102"/>
    </source>
</evidence>
<dbReference type="PANTHER" id="PTHR48032:SF4">
    <property type="entry name" value="FI20028P1"/>
    <property type="match status" value="1"/>
</dbReference>
<dbReference type="InterPro" id="IPR035979">
    <property type="entry name" value="RBD_domain_sf"/>
</dbReference>
<keyword evidence="1" id="KW-0677">Repeat</keyword>
<dbReference type="EMBL" id="GL449414">
    <property type="protein sequence ID" value="EFN82742.1"/>
    <property type="molecule type" value="Genomic_DNA"/>
</dbReference>
<gene>
    <name evidence="6" type="ORF">EAI_01899</name>
</gene>
<feature type="region of interest" description="Disordered" evidence="4">
    <location>
        <begin position="1"/>
        <end position="42"/>
    </location>
</feature>
<evidence type="ECO:0000256" key="3">
    <source>
        <dbReference type="PROSITE-ProRule" id="PRU00176"/>
    </source>
</evidence>
<dbReference type="Gene3D" id="3.30.70.330">
    <property type="match status" value="1"/>
</dbReference>
<dbReference type="InterPro" id="IPR012677">
    <property type="entry name" value="Nucleotide-bd_a/b_plait_sf"/>
</dbReference>
<proteinExistence type="predicted"/>
<feature type="compositionally biased region" description="Polar residues" evidence="4">
    <location>
        <begin position="21"/>
        <end position="33"/>
    </location>
</feature>
<evidence type="ECO:0000256" key="1">
    <source>
        <dbReference type="ARBA" id="ARBA00022737"/>
    </source>
</evidence>
<dbReference type="PROSITE" id="PS50102">
    <property type="entry name" value="RRM"/>
    <property type="match status" value="1"/>
</dbReference>
<dbReference type="GO" id="GO:0003729">
    <property type="term" value="F:mRNA binding"/>
    <property type="evidence" value="ECO:0007669"/>
    <property type="project" value="TreeGrafter"/>
</dbReference>
<dbReference type="SUPFAM" id="SSF54928">
    <property type="entry name" value="RNA-binding domain, RBD"/>
    <property type="match status" value="1"/>
</dbReference>
<dbReference type="Pfam" id="PF00076">
    <property type="entry name" value="RRM_1"/>
    <property type="match status" value="1"/>
</dbReference>
<name>E2BNG3_HARSA</name>
<dbReference type="PANTHER" id="PTHR48032">
    <property type="entry name" value="RNA-BINDING PROTEIN MUSASHI HOMOLOG RBP6"/>
    <property type="match status" value="1"/>
</dbReference>
<keyword evidence="2 3" id="KW-0694">RNA-binding</keyword>
<protein>
    <submittedName>
        <fullName evidence="6">RNA-binding protein Musashi-like protein 1</fullName>
    </submittedName>
</protein>
<organism evidence="7">
    <name type="scientific">Harpegnathos saltator</name>
    <name type="common">Jerdon's jumping ant</name>
    <dbReference type="NCBI Taxonomy" id="610380"/>
    <lineage>
        <taxon>Eukaryota</taxon>
        <taxon>Metazoa</taxon>
        <taxon>Ecdysozoa</taxon>
        <taxon>Arthropoda</taxon>
        <taxon>Hexapoda</taxon>
        <taxon>Insecta</taxon>
        <taxon>Pterygota</taxon>
        <taxon>Neoptera</taxon>
        <taxon>Endopterygota</taxon>
        <taxon>Hymenoptera</taxon>
        <taxon>Apocrita</taxon>
        <taxon>Aculeata</taxon>
        <taxon>Formicoidea</taxon>
        <taxon>Formicidae</taxon>
        <taxon>Ponerinae</taxon>
        <taxon>Ponerini</taxon>
        <taxon>Harpegnathos</taxon>
    </lineage>
</organism>
<reference evidence="6 7" key="1">
    <citation type="journal article" date="2010" name="Science">
        <title>Genomic comparison of the ants Camponotus floridanus and Harpegnathos saltator.</title>
        <authorList>
            <person name="Bonasio R."/>
            <person name="Zhang G."/>
            <person name="Ye C."/>
            <person name="Mutti N.S."/>
            <person name="Fang X."/>
            <person name="Qin N."/>
            <person name="Donahue G."/>
            <person name="Yang P."/>
            <person name="Li Q."/>
            <person name="Li C."/>
            <person name="Zhang P."/>
            <person name="Huang Z."/>
            <person name="Berger S.L."/>
            <person name="Reinberg D."/>
            <person name="Wang J."/>
            <person name="Liebig J."/>
        </authorList>
    </citation>
    <scope>NUCLEOTIDE SEQUENCE [LARGE SCALE GENOMIC DNA]</scope>
    <source>
        <strain evidence="6 7">R22 G/1</strain>
    </source>
</reference>
<feature type="domain" description="RRM" evidence="5">
    <location>
        <begin position="40"/>
        <end position="84"/>
    </location>
</feature>
<dbReference type="GO" id="GO:0006417">
    <property type="term" value="P:regulation of translation"/>
    <property type="evidence" value="ECO:0007669"/>
    <property type="project" value="TreeGrafter"/>
</dbReference>
<dbReference type="OrthoDB" id="1875751at2759"/>
<dbReference type="GO" id="GO:0005737">
    <property type="term" value="C:cytoplasm"/>
    <property type="evidence" value="ECO:0007669"/>
    <property type="project" value="TreeGrafter"/>
</dbReference>
<dbReference type="Proteomes" id="UP000008237">
    <property type="component" value="Unassembled WGS sequence"/>
</dbReference>
<dbReference type="STRING" id="610380.E2BNG3"/>
<keyword evidence="7" id="KW-1185">Reference proteome</keyword>
<evidence type="ECO:0000313" key="7">
    <source>
        <dbReference type="Proteomes" id="UP000008237"/>
    </source>
</evidence>
<dbReference type="InParanoid" id="E2BNG3"/>
<evidence type="ECO:0000313" key="6">
    <source>
        <dbReference type="EMBL" id="EFN82742.1"/>
    </source>
</evidence>